<keyword evidence="7" id="KW-0448">Lipopolysaccharide biosynthesis</keyword>
<evidence type="ECO:0000256" key="10">
    <source>
        <dbReference type="ARBA" id="ARBA00023136"/>
    </source>
</evidence>
<dbReference type="AlphaFoldDB" id="A0A290XHV8"/>
<evidence type="ECO:0000256" key="5">
    <source>
        <dbReference type="ARBA" id="ARBA00022556"/>
    </source>
</evidence>
<dbReference type="Pfam" id="PF00892">
    <property type="entry name" value="EamA"/>
    <property type="match status" value="1"/>
</dbReference>
<dbReference type="PANTHER" id="PTHR30561">
    <property type="entry name" value="SMR FAMILY PROTON-DEPENDENT DRUG EFFLUX TRANSPORTER SUGE"/>
    <property type="match status" value="1"/>
</dbReference>
<organism evidence="13 14">
    <name type="scientific">Luteimonas chenhongjianii</name>
    <dbReference type="NCBI Taxonomy" id="2006110"/>
    <lineage>
        <taxon>Bacteria</taxon>
        <taxon>Pseudomonadati</taxon>
        <taxon>Pseudomonadota</taxon>
        <taxon>Gammaproteobacteria</taxon>
        <taxon>Lysobacterales</taxon>
        <taxon>Lysobacteraceae</taxon>
        <taxon>Luteimonas</taxon>
    </lineage>
</organism>
<keyword evidence="10 11" id="KW-0472">Membrane</keyword>
<evidence type="ECO:0000256" key="7">
    <source>
        <dbReference type="ARBA" id="ARBA00022985"/>
    </source>
</evidence>
<evidence type="ECO:0000256" key="8">
    <source>
        <dbReference type="ARBA" id="ARBA00022989"/>
    </source>
</evidence>
<evidence type="ECO:0000313" key="14">
    <source>
        <dbReference type="Proteomes" id="UP000218968"/>
    </source>
</evidence>
<feature type="transmembrane region" description="Helical" evidence="11">
    <location>
        <begin position="44"/>
        <end position="68"/>
    </location>
</feature>
<dbReference type="GO" id="GO:0009245">
    <property type="term" value="P:lipid A biosynthetic process"/>
    <property type="evidence" value="ECO:0007669"/>
    <property type="project" value="UniProtKB-KW"/>
</dbReference>
<feature type="transmembrane region" description="Helical" evidence="11">
    <location>
        <begin position="80"/>
        <end position="100"/>
    </location>
</feature>
<proteinExistence type="predicted"/>
<dbReference type="Proteomes" id="UP000218968">
    <property type="component" value="Chromosome"/>
</dbReference>
<evidence type="ECO:0000256" key="9">
    <source>
        <dbReference type="ARBA" id="ARBA00023098"/>
    </source>
</evidence>
<keyword evidence="2" id="KW-1003">Cell membrane</keyword>
<keyword evidence="9" id="KW-0443">Lipid metabolism</keyword>
<evidence type="ECO:0000259" key="12">
    <source>
        <dbReference type="Pfam" id="PF00892"/>
    </source>
</evidence>
<dbReference type="Gene3D" id="1.10.3730.20">
    <property type="match status" value="1"/>
</dbReference>
<dbReference type="InterPro" id="IPR037185">
    <property type="entry name" value="EmrE-like"/>
</dbReference>
<accession>A0A290XHV8</accession>
<sequence length="124" mass="13637">MPLIFPWLMVAATILLTTYGQLVLKWQVTTPAVPPFRFMDHWPSIIVLLLRPWVISALAAAFLASLCWMAAMSRLELSKAYPFMALNFLLVGLLAIPLFGEALTRPKIIGLCLVIAGLAVLSKG</sequence>
<keyword evidence="14" id="KW-1185">Reference proteome</keyword>
<name>A0A290XHV8_9GAMM</name>
<dbReference type="InterPro" id="IPR000620">
    <property type="entry name" value="EamA_dom"/>
</dbReference>
<evidence type="ECO:0000256" key="1">
    <source>
        <dbReference type="ARBA" id="ARBA00004651"/>
    </source>
</evidence>
<comment type="subcellular location">
    <subcellularLocation>
        <location evidence="1">Cell membrane</location>
        <topology evidence="1">Multi-pass membrane protein</topology>
    </subcellularLocation>
</comment>
<dbReference type="GO" id="GO:0022857">
    <property type="term" value="F:transmembrane transporter activity"/>
    <property type="evidence" value="ECO:0007669"/>
    <property type="project" value="InterPro"/>
</dbReference>
<evidence type="ECO:0000313" key="13">
    <source>
        <dbReference type="EMBL" id="ATD68536.1"/>
    </source>
</evidence>
<evidence type="ECO:0000256" key="6">
    <source>
        <dbReference type="ARBA" id="ARBA00022692"/>
    </source>
</evidence>
<keyword evidence="4" id="KW-0997">Cell inner membrane</keyword>
<dbReference type="OrthoDB" id="517481at2"/>
<dbReference type="RefSeq" id="WP_096299979.1">
    <property type="nucleotide sequence ID" value="NZ_CP023406.1"/>
</dbReference>
<evidence type="ECO:0000256" key="3">
    <source>
        <dbReference type="ARBA" id="ARBA00022516"/>
    </source>
</evidence>
<keyword evidence="6 11" id="KW-0812">Transmembrane</keyword>
<dbReference type="InterPro" id="IPR000390">
    <property type="entry name" value="Small_drug/metabolite_transptr"/>
</dbReference>
<feature type="domain" description="EamA" evidence="12">
    <location>
        <begin position="29"/>
        <end position="122"/>
    </location>
</feature>
<evidence type="ECO:0000256" key="2">
    <source>
        <dbReference type="ARBA" id="ARBA00022475"/>
    </source>
</evidence>
<dbReference type="KEGG" id="lum:CNR27_14740"/>
<keyword evidence="3" id="KW-0444">Lipid biosynthesis</keyword>
<protein>
    <recommendedName>
        <fullName evidence="12">EamA domain-containing protein</fullName>
    </recommendedName>
</protein>
<dbReference type="SUPFAM" id="SSF103481">
    <property type="entry name" value="Multidrug resistance efflux transporter EmrE"/>
    <property type="match status" value="1"/>
</dbReference>
<dbReference type="GO" id="GO:0009103">
    <property type="term" value="P:lipopolysaccharide biosynthetic process"/>
    <property type="evidence" value="ECO:0007669"/>
    <property type="project" value="UniProtKB-KW"/>
</dbReference>
<evidence type="ECO:0000256" key="4">
    <source>
        <dbReference type="ARBA" id="ARBA00022519"/>
    </source>
</evidence>
<keyword evidence="8 11" id="KW-1133">Transmembrane helix</keyword>
<dbReference type="PANTHER" id="PTHR30561:SF9">
    <property type="entry name" value="4-AMINO-4-DEOXY-L-ARABINOSE-PHOSPHOUNDECAPRENOL FLIPPASE SUBUNIT ARNF-RELATED"/>
    <property type="match status" value="1"/>
</dbReference>
<evidence type="ECO:0000256" key="11">
    <source>
        <dbReference type="SAM" id="Phobius"/>
    </source>
</evidence>
<gene>
    <name evidence="13" type="ORF">CNR27_14740</name>
</gene>
<reference evidence="14" key="1">
    <citation type="submission" date="2017-09" db="EMBL/GenBank/DDBJ databases">
        <title>Luteimonas liuhanmingii sp.nov., isolated from the intestinal contents of Tibetan Plateau Pika in Yushu, Qinghai Province, China.</title>
        <authorList>
            <person name="Gui Z."/>
        </authorList>
    </citation>
    <scope>NUCLEOTIDE SEQUENCE [LARGE SCALE GENOMIC DNA]</scope>
    <source>
        <strain evidence="14">100111</strain>
    </source>
</reference>
<keyword evidence="5" id="KW-0441">Lipid A biosynthesis</keyword>
<dbReference type="EMBL" id="CP023406">
    <property type="protein sequence ID" value="ATD68536.1"/>
    <property type="molecule type" value="Genomic_DNA"/>
</dbReference>
<dbReference type="GO" id="GO:0005886">
    <property type="term" value="C:plasma membrane"/>
    <property type="evidence" value="ECO:0007669"/>
    <property type="project" value="UniProtKB-SubCell"/>
</dbReference>